<sequence length="458" mass="53125">MANNDKKASWQHIFNEIKEKITDEEILKWIKDLKVVSIEANTITLEAPNKYIKMWVEDHYIDYLKDILKNSYQIETNIKITLKGVKARETEKAENKAENHEETISDKHVSNNDYFSVPLNKYYTFETFVAGKSNRFAYAACMNAAKGFERLNNPIYIHGDVGLGKTHLMHAVGNYIRINFPKKNILCITGELFLKEYVKSLQNKHMIEFKEKYDAIDVLLFDDVQIISKGPATMDEFFFLFSKLYSNDKQIILTSNSLPDDIIDLDKRLSSRFQSGLIVEIGTPSIDEKIAIIENYLKINKYYISNDVVKFVAENIKSDSTRDLLGVINTIVVKGQLYNVEITVDYIQSELKNFFLQRDKVLSPNEIIQIVCEYYNIKLIDMQSKSRAVNIVTPRNMAIYLIYKNTPSSLKSIGSIFNRDHSTIKNSITKIENEIKNNNEYTINTLKELKNRMNVFQR</sequence>
<feature type="domain" description="AAA+ ATPase" evidence="12">
    <location>
        <begin position="151"/>
        <end position="279"/>
    </location>
</feature>
<evidence type="ECO:0000259" key="13">
    <source>
        <dbReference type="SMART" id="SM00760"/>
    </source>
</evidence>
<keyword evidence="3 8" id="KW-0235">DNA replication</keyword>
<comment type="function">
    <text evidence="8 10">Plays an essential role in the initiation and regulation of chromosomal replication. ATP-DnaA binds to the origin of replication (oriC) to initiate formation of the DNA replication initiation complex once per cell cycle. Binds the DnaA box (a 9 base pair repeat at the origin) and separates the double-stranded (ds)DNA. Forms a right-handed helical filament on oriC DNA; dsDNA binds to the exterior of the filament while single-stranded (ss)DNA is stabiized in the filament's interior. The ATP-DnaA-oriC complex binds and stabilizes one strand of the AT-rich DNA unwinding element (DUE), permitting loading of DNA polymerase. After initiation quickly degrades to an ADP-DnaA complex that is not apt for DNA replication. Binds acidic phospholipids.</text>
</comment>
<comment type="caution">
    <text evidence="8">Lacks conserved residue(s) required for the propagation of feature annotation.</text>
</comment>
<keyword evidence="5 8" id="KW-0067">ATP-binding</keyword>
<feature type="region of interest" description="Domain I, interacts with DnaA modulators" evidence="8">
    <location>
        <begin position="1"/>
        <end position="98"/>
    </location>
</feature>
<evidence type="ECO:0000256" key="3">
    <source>
        <dbReference type="ARBA" id="ARBA00022705"/>
    </source>
</evidence>
<proteinExistence type="inferred from homology"/>
<dbReference type="GO" id="GO:0006275">
    <property type="term" value="P:regulation of DNA replication"/>
    <property type="evidence" value="ECO:0007669"/>
    <property type="project" value="UniProtKB-UniRule"/>
</dbReference>
<dbReference type="Pfam" id="PF11638">
    <property type="entry name" value="DnaA_N"/>
    <property type="match status" value="1"/>
</dbReference>
<keyword evidence="4 8" id="KW-0547">Nucleotide-binding</keyword>
<name>A0A9D2KB84_9BACT</name>
<dbReference type="Gene3D" id="3.30.300.180">
    <property type="match status" value="1"/>
</dbReference>
<dbReference type="PANTHER" id="PTHR30050">
    <property type="entry name" value="CHROMOSOMAL REPLICATION INITIATOR PROTEIN DNAA"/>
    <property type="match status" value="1"/>
</dbReference>
<dbReference type="HAMAP" id="MF_00377">
    <property type="entry name" value="DnaA_bact"/>
    <property type="match status" value="1"/>
</dbReference>
<evidence type="ECO:0000256" key="4">
    <source>
        <dbReference type="ARBA" id="ARBA00022741"/>
    </source>
</evidence>
<keyword evidence="2 8" id="KW-0963">Cytoplasm</keyword>
<gene>
    <name evidence="8 14" type="primary">dnaA</name>
    <name evidence="14" type="ORF">H9804_09255</name>
</gene>
<dbReference type="InterPro" id="IPR024633">
    <property type="entry name" value="DnaA_N_dom"/>
</dbReference>
<dbReference type="Pfam" id="PF08299">
    <property type="entry name" value="Bac_DnaA_C"/>
    <property type="match status" value="1"/>
</dbReference>
<dbReference type="Pfam" id="PF00308">
    <property type="entry name" value="Bac_DnaA"/>
    <property type="match status" value="1"/>
</dbReference>
<dbReference type="SMART" id="SM00760">
    <property type="entry name" value="Bac_DnaA_C"/>
    <property type="match status" value="1"/>
</dbReference>
<dbReference type="GO" id="GO:0006270">
    <property type="term" value="P:DNA replication initiation"/>
    <property type="evidence" value="ECO:0007669"/>
    <property type="project" value="UniProtKB-UniRule"/>
</dbReference>
<evidence type="ECO:0000256" key="7">
    <source>
        <dbReference type="ARBA" id="ARBA00023125"/>
    </source>
</evidence>
<dbReference type="GO" id="GO:0005886">
    <property type="term" value="C:plasma membrane"/>
    <property type="evidence" value="ECO:0007669"/>
    <property type="project" value="TreeGrafter"/>
</dbReference>
<dbReference type="GO" id="GO:0005737">
    <property type="term" value="C:cytoplasm"/>
    <property type="evidence" value="ECO:0007669"/>
    <property type="project" value="UniProtKB-SubCell"/>
</dbReference>
<dbReference type="EMBL" id="DXAQ01000138">
    <property type="protein sequence ID" value="HIZ90124.1"/>
    <property type="molecule type" value="Genomic_DNA"/>
</dbReference>
<comment type="similarity">
    <text evidence="1 8 11">Belongs to the DnaA family.</text>
</comment>
<feature type="region of interest" description="Domain IV, binds dsDNA" evidence="8">
    <location>
        <begin position="336"/>
        <end position="458"/>
    </location>
</feature>
<comment type="caution">
    <text evidence="14">The sequence shown here is derived from an EMBL/GenBank/DDBJ whole genome shotgun (WGS) entry which is preliminary data.</text>
</comment>
<dbReference type="Gene3D" id="3.40.50.300">
    <property type="entry name" value="P-loop containing nucleotide triphosphate hydrolases"/>
    <property type="match status" value="1"/>
</dbReference>
<feature type="binding site" evidence="8">
    <location>
        <position position="166"/>
    </location>
    <ligand>
        <name>ATP</name>
        <dbReference type="ChEBI" id="CHEBI:30616"/>
    </ligand>
</feature>
<evidence type="ECO:0000313" key="14">
    <source>
        <dbReference type="EMBL" id="HIZ90124.1"/>
    </source>
</evidence>
<dbReference type="Proteomes" id="UP000824176">
    <property type="component" value="Unassembled WGS sequence"/>
</dbReference>
<evidence type="ECO:0000259" key="12">
    <source>
        <dbReference type="SMART" id="SM00382"/>
    </source>
</evidence>
<comment type="subcellular location">
    <subcellularLocation>
        <location evidence="8">Cytoplasm</location>
    </subcellularLocation>
</comment>
<dbReference type="SMART" id="SM00382">
    <property type="entry name" value="AAA"/>
    <property type="match status" value="1"/>
</dbReference>
<dbReference type="GO" id="GO:0003688">
    <property type="term" value="F:DNA replication origin binding"/>
    <property type="evidence" value="ECO:0007669"/>
    <property type="project" value="UniProtKB-UniRule"/>
</dbReference>
<dbReference type="CDD" id="cd00009">
    <property type="entry name" value="AAA"/>
    <property type="match status" value="1"/>
</dbReference>
<dbReference type="GO" id="GO:0008289">
    <property type="term" value="F:lipid binding"/>
    <property type="evidence" value="ECO:0007669"/>
    <property type="project" value="UniProtKB-KW"/>
</dbReference>
<dbReference type="InterPro" id="IPR038454">
    <property type="entry name" value="DnaA_N_sf"/>
</dbReference>
<reference evidence="14" key="1">
    <citation type="journal article" date="2021" name="PeerJ">
        <title>Extensive microbial diversity within the chicken gut microbiome revealed by metagenomics and culture.</title>
        <authorList>
            <person name="Gilroy R."/>
            <person name="Ravi A."/>
            <person name="Getino M."/>
            <person name="Pursley I."/>
            <person name="Horton D.L."/>
            <person name="Alikhan N.F."/>
            <person name="Baker D."/>
            <person name="Gharbi K."/>
            <person name="Hall N."/>
            <person name="Watson M."/>
            <person name="Adriaenssens E.M."/>
            <person name="Foster-Nyarko E."/>
            <person name="Jarju S."/>
            <person name="Secka A."/>
            <person name="Antonio M."/>
            <person name="Oren A."/>
            <person name="Chaudhuri R.R."/>
            <person name="La Ragione R."/>
            <person name="Hildebrand F."/>
            <person name="Pallen M.J."/>
        </authorList>
    </citation>
    <scope>NUCLEOTIDE SEQUENCE</scope>
    <source>
        <strain evidence="14">ChiW4-1371</strain>
    </source>
</reference>
<keyword evidence="7 8" id="KW-0238">DNA-binding</keyword>
<dbReference type="Gene3D" id="1.10.1750.10">
    <property type="match status" value="1"/>
</dbReference>
<evidence type="ECO:0000256" key="8">
    <source>
        <dbReference type="HAMAP-Rule" id="MF_00377"/>
    </source>
</evidence>
<evidence type="ECO:0000256" key="2">
    <source>
        <dbReference type="ARBA" id="ARBA00022490"/>
    </source>
</evidence>
<dbReference type="SUPFAM" id="SSF48295">
    <property type="entry name" value="TrpR-like"/>
    <property type="match status" value="1"/>
</dbReference>
<dbReference type="InterPro" id="IPR013317">
    <property type="entry name" value="DnaA_dom"/>
</dbReference>
<dbReference type="NCBIfam" id="TIGR00362">
    <property type="entry name" value="DnaA"/>
    <property type="match status" value="1"/>
</dbReference>
<dbReference type="PANTHER" id="PTHR30050:SF2">
    <property type="entry name" value="CHROMOSOMAL REPLICATION INITIATOR PROTEIN DNAA"/>
    <property type="match status" value="1"/>
</dbReference>
<dbReference type="InterPro" id="IPR020591">
    <property type="entry name" value="Chromosome_initiator_DnaA-like"/>
</dbReference>
<evidence type="ECO:0000256" key="9">
    <source>
        <dbReference type="NCBIfam" id="TIGR00362"/>
    </source>
</evidence>
<protein>
    <recommendedName>
        <fullName evidence="8 9">Chromosomal replication initiator protein DnaA</fullName>
    </recommendedName>
</protein>
<dbReference type="Gene3D" id="1.10.8.60">
    <property type="match status" value="1"/>
</dbReference>
<comment type="subunit">
    <text evidence="8">Oligomerizes as a right-handed, spiral filament on DNA at oriC.</text>
</comment>
<evidence type="ECO:0000313" key="15">
    <source>
        <dbReference type="Proteomes" id="UP000824176"/>
    </source>
</evidence>
<dbReference type="InterPro" id="IPR018312">
    <property type="entry name" value="Chromosome_initiator_DnaA_CS"/>
</dbReference>
<feature type="binding site" evidence="8">
    <location>
        <position position="162"/>
    </location>
    <ligand>
        <name>ATP</name>
        <dbReference type="ChEBI" id="CHEBI:30616"/>
    </ligand>
</feature>
<dbReference type="AlphaFoldDB" id="A0A9D2KB84"/>
<dbReference type="InterPro" id="IPR010921">
    <property type="entry name" value="Trp_repressor/repl_initiator"/>
</dbReference>
<keyword evidence="6 8" id="KW-0446">Lipid-binding</keyword>
<evidence type="ECO:0000256" key="1">
    <source>
        <dbReference type="ARBA" id="ARBA00006583"/>
    </source>
</evidence>
<dbReference type="InterPro" id="IPR001957">
    <property type="entry name" value="Chromosome_initiator_DnaA"/>
</dbReference>
<dbReference type="InterPro" id="IPR003593">
    <property type="entry name" value="AAA+_ATPase"/>
</dbReference>
<accession>A0A9D2KB84</accession>
<comment type="domain">
    <text evidence="8">Domain I is involved in oligomerization and binding regulators, domain II is flexibile and of varying length in different bacteria, domain III forms the AAA+ region, while domain IV binds dsDNA.</text>
</comment>
<dbReference type="InterPro" id="IPR013159">
    <property type="entry name" value="DnaA_C"/>
</dbReference>
<feature type="binding site" evidence="8">
    <location>
        <position position="164"/>
    </location>
    <ligand>
        <name>ATP</name>
        <dbReference type="ChEBI" id="CHEBI:30616"/>
    </ligand>
</feature>
<organism evidence="14 15">
    <name type="scientific">Candidatus Mucispirillum faecigallinarum</name>
    <dbReference type="NCBI Taxonomy" id="2838699"/>
    <lineage>
        <taxon>Bacteria</taxon>
        <taxon>Pseudomonadati</taxon>
        <taxon>Deferribacterota</taxon>
        <taxon>Deferribacteres</taxon>
        <taxon>Deferribacterales</taxon>
        <taxon>Mucispirillaceae</taxon>
        <taxon>Mucispirillum</taxon>
    </lineage>
</organism>
<dbReference type="PROSITE" id="PS01008">
    <property type="entry name" value="DNAA"/>
    <property type="match status" value="1"/>
</dbReference>
<feature type="binding site" evidence="8">
    <location>
        <position position="165"/>
    </location>
    <ligand>
        <name>ATP</name>
        <dbReference type="ChEBI" id="CHEBI:30616"/>
    </ligand>
</feature>
<evidence type="ECO:0000256" key="11">
    <source>
        <dbReference type="RuleBase" id="RU004227"/>
    </source>
</evidence>
<dbReference type="PRINTS" id="PR00051">
    <property type="entry name" value="DNAA"/>
</dbReference>
<reference evidence="14" key="2">
    <citation type="submission" date="2021-04" db="EMBL/GenBank/DDBJ databases">
        <authorList>
            <person name="Gilroy R."/>
        </authorList>
    </citation>
    <scope>NUCLEOTIDE SEQUENCE</scope>
    <source>
        <strain evidence="14">ChiW4-1371</strain>
    </source>
</reference>
<evidence type="ECO:0000256" key="5">
    <source>
        <dbReference type="ARBA" id="ARBA00022840"/>
    </source>
</evidence>
<dbReference type="GO" id="GO:0005524">
    <property type="term" value="F:ATP binding"/>
    <property type="evidence" value="ECO:0007669"/>
    <property type="project" value="UniProtKB-UniRule"/>
</dbReference>
<feature type="domain" description="Chromosomal replication initiator DnaA C-terminal" evidence="13">
    <location>
        <begin position="363"/>
        <end position="431"/>
    </location>
</feature>
<evidence type="ECO:0000256" key="10">
    <source>
        <dbReference type="RuleBase" id="RU000577"/>
    </source>
</evidence>
<dbReference type="InterPro" id="IPR027417">
    <property type="entry name" value="P-loop_NTPase"/>
</dbReference>
<evidence type="ECO:0000256" key="6">
    <source>
        <dbReference type="ARBA" id="ARBA00023121"/>
    </source>
</evidence>
<dbReference type="SUPFAM" id="SSF52540">
    <property type="entry name" value="P-loop containing nucleoside triphosphate hydrolases"/>
    <property type="match status" value="1"/>
</dbReference>
<dbReference type="CDD" id="cd06571">
    <property type="entry name" value="Bac_DnaA_C"/>
    <property type="match status" value="1"/>
</dbReference>